<keyword evidence="2" id="KW-1185">Reference proteome</keyword>
<name>A0ACB5SQ79_9PEZI</name>
<proteinExistence type="predicted"/>
<accession>A0ACB5SQ79</accession>
<sequence>MALINMPDIPPLVEYMKKELSQQKELLQLLQQGQEDAKKERETLITQNKALQEQVIDLTEKVDKISHELKTTRQQQPQQRNWARVAALPTTVPPPQSYHKQSGNSLRVMKITTTQLQTDQDTSDNQLKRDMPQDEVAKQISDALKECDNTKDVEILGVGSTKTGYLIRFRTDKGKETAEKNTEWVEKLGEQTKITHPRYGIVAHLTPTEEIQIGEKEHSIEKIS</sequence>
<reference evidence="1" key="1">
    <citation type="submission" date="2024-09" db="EMBL/GenBank/DDBJ databases">
        <title>Draft Genome Sequences of Neofusicoccum parvum.</title>
        <authorList>
            <person name="Ashida A."/>
            <person name="Camagna M."/>
            <person name="Tanaka A."/>
            <person name="Takemoto D."/>
        </authorList>
    </citation>
    <scope>NUCLEOTIDE SEQUENCE</scope>
    <source>
        <strain evidence="1">PPO83</strain>
    </source>
</reference>
<evidence type="ECO:0000313" key="2">
    <source>
        <dbReference type="Proteomes" id="UP001165186"/>
    </source>
</evidence>
<comment type="caution">
    <text evidence="1">The sequence shown here is derived from an EMBL/GenBank/DDBJ whole genome shotgun (WGS) entry which is preliminary data.</text>
</comment>
<dbReference type="EMBL" id="BSXG01000190">
    <property type="protein sequence ID" value="GME52659.1"/>
    <property type="molecule type" value="Genomic_DNA"/>
</dbReference>
<gene>
    <name evidence="1" type="primary">g390</name>
    <name evidence="1" type="ORF">NpPPO83_00000390</name>
</gene>
<protein>
    <submittedName>
        <fullName evidence="1">Uncharacterized protein</fullName>
    </submittedName>
</protein>
<evidence type="ECO:0000313" key="1">
    <source>
        <dbReference type="EMBL" id="GME52659.1"/>
    </source>
</evidence>
<organism evidence="1 2">
    <name type="scientific">Neofusicoccum parvum</name>
    <dbReference type="NCBI Taxonomy" id="310453"/>
    <lineage>
        <taxon>Eukaryota</taxon>
        <taxon>Fungi</taxon>
        <taxon>Dikarya</taxon>
        <taxon>Ascomycota</taxon>
        <taxon>Pezizomycotina</taxon>
        <taxon>Dothideomycetes</taxon>
        <taxon>Dothideomycetes incertae sedis</taxon>
        <taxon>Botryosphaeriales</taxon>
        <taxon>Botryosphaeriaceae</taxon>
        <taxon>Neofusicoccum</taxon>
    </lineage>
</organism>
<dbReference type="Proteomes" id="UP001165186">
    <property type="component" value="Unassembled WGS sequence"/>
</dbReference>